<accession>A0A564ZEH1</accession>
<sequence length="818" mass="88909">MSDKVSGECFRLPLKTRAAIKQTSNAALRQLILCSIPCHDLKHSSPRNVIDERKFSVSISGRFSIQNEQTVDIGYIQLGGSIAIQHREFGEQLSQSSSGGGNLDHQSKKDVTGTEQTSGRADSKVVAADCGQMSSPNSESINNGQESYLNPSDPNQNNNGANNRNLEISNEGGEKSTDDIKQSQKSTDSTLGRIYTDILKRTMGIGANQSAFPKLEATTNSSGGYNEYDDDYLGTDDGEDDENYSQSQFAKNSQNNNGNSSGFESYHTLEGYDSQNGGNASSTVAINNVAMAAAAAAASAKQKRHRTRFTPGQLNELERVFAKTHYPDIFMREELALRIGLTESRVQVTPPYPRSAFTRPSKIPTNHPASLVGWLAVWPSRRTQRLGQTQYGEKEIFCLQSITPNPPPFSRHTRVWFQNRRAKWKKRKKTGNNCIGTMSSNCGGNSNITSAFKTPSLAMNNLARGLESAQSIFGKVGCNQPSTPPSLSLLHAACSRAAVQLSPDLGVYNNPLPLPASHRMSPYSSSASLNSGGAISCQTGVYPGGYCMEDLAQSAMLKHAMLSGNPQSGTGNTGSRHSPTSPPTQDPLHSGWPPGAYQGHRPTSVPVSGVFQPPPIPDSLMTDTLMNQYGDLLRSGRNSSIEEPSAIPQPPAQHPMHFQEYETLSTIEASMQGCYQGLLAQRRLNDFEFCERGRQNWDSTDRNNDGGSFQFSSGNESTDNGNNAANTSITNDSRNQEYCQALDEKSVNNLPMSSSYFSQNGIIPSQYSESNANSSEERNKSYLIDVGQTTSNSCSRVHHTLSPLPKKTQISRPNGLQA</sequence>
<dbReference type="EMBL" id="CABIJS010000714">
    <property type="protein sequence ID" value="VUZ57248.1"/>
    <property type="molecule type" value="Genomic_DNA"/>
</dbReference>
<feature type="compositionally biased region" description="Polar residues" evidence="3">
    <location>
        <begin position="705"/>
        <end position="733"/>
    </location>
</feature>
<dbReference type="GO" id="GO:0003677">
    <property type="term" value="F:DNA binding"/>
    <property type="evidence" value="ECO:0007669"/>
    <property type="project" value="UniProtKB-UniRule"/>
</dbReference>
<keyword evidence="1 2" id="KW-0371">Homeobox</keyword>
<dbReference type="PANTHER" id="PTHR46770">
    <property type="entry name" value="HOMEOBOX PROTEIN ORTHOPEDIA"/>
    <property type="match status" value="1"/>
</dbReference>
<keyword evidence="1 2" id="KW-0539">Nucleus</keyword>
<evidence type="ECO:0000256" key="3">
    <source>
        <dbReference type="SAM" id="MobiDB-lite"/>
    </source>
</evidence>
<feature type="region of interest" description="Disordered" evidence="3">
    <location>
        <begin position="91"/>
        <end position="188"/>
    </location>
</feature>
<feature type="compositionally biased region" description="Low complexity" evidence="3">
    <location>
        <begin position="150"/>
        <end position="165"/>
    </location>
</feature>
<protein>
    <recommendedName>
        <fullName evidence="4">Homeobox domain-containing protein</fullName>
    </recommendedName>
</protein>
<feature type="region of interest" description="Disordered" evidence="3">
    <location>
        <begin position="793"/>
        <end position="818"/>
    </location>
</feature>
<feature type="compositionally biased region" description="Basic and acidic residues" evidence="3">
    <location>
        <begin position="695"/>
        <end position="704"/>
    </location>
</feature>
<feature type="domain" description="Homeobox" evidence="4">
    <location>
        <begin position="300"/>
        <end position="427"/>
    </location>
</feature>
<evidence type="ECO:0000259" key="4">
    <source>
        <dbReference type="PROSITE" id="PS50071"/>
    </source>
</evidence>
<dbReference type="CDD" id="cd00086">
    <property type="entry name" value="homeodomain"/>
    <property type="match status" value="1"/>
</dbReference>
<comment type="subcellular location">
    <subcellularLocation>
        <location evidence="1 2">Nucleus</location>
    </subcellularLocation>
</comment>
<feature type="compositionally biased region" description="Acidic residues" evidence="3">
    <location>
        <begin position="227"/>
        <end position="243"/>
    </location>
</feature>
<feature type="DNA-binding region" description="Homeobox" evidence="1">
    <location>
        <begin position="302"/>
        <end position="428"/>
    </location>
</feature>
<dbReference type="Pfam" id="PF00046">
    <property type="entry name" value="Homeodomain"/>
    <property type="match status" value="1"/>
</dbReference>
<dbReference type="GO" id="GO:0030182">
    <property type="term" value="P:neuron differentiation"/>
    <property type="evidence" value="ECO:0007669"/>
    <property type="project" value="TreeGrafter"/>
</dbReference>
<feature type="compositionally biased region" description="Polar residues" evidence="3">
    <location>
        <begin position="215"/>
        <end position="224"/>
    </location>
</feature>
<dbReference type="PROSITE" id="PS50071">
    <property type="entry name" value="HOMEOBOX_2"/>
    <property type="match status" value="1"/>
</dbReference>
<dbReference type="SMART" id="SM00389">
    <property type="entry name" value="HOX"/>
    <property type="match status" value="1"/>
</dbReference>
<evidence type="ECO:0000313" key="6">
    <source>
        <dbReference type="Proteomes" id="UP000321570"/>
    </source>
</evidence>
<evidence type="ECO:0000256" key="1">
    <source>
        <dbReference type="PROSITE-ProRule" id="PRU00108"/>
    </source>
</evidence>
<feature type="compositionally biased region" description="Polar residues" evidence="3">
    <location>
        <begin position="808"/>
        <end position="818"/>
    </location>
</feature>
<reference evidence="5 6" key="1">
    <citation type="submission" date="2019-07" db="EMBL/GenBank/DDBJ databases">
        <authorList>
            <person name="Jastrzebski P J."/>
            <person name="Paukszto L."/>
            <person name="Jastrzebski P J."/>
        </authorList>
    </citation>
    <scope>NUCLEOTIDE SEQUENCE [LARGE SCALE GENOMIC DNA]</scope>
    <source>
        <strain evidence="5 6">WMS-il1</strain>
    </source>
</reference>
<feature type="compositionally biased region" description="Polar residues" evidence="3">
    <location>
        <begin position="132"/>
        <end position="149"/>
    </location>
</feature>
<name>A0A564ZEH1_HYMDI</name>
<dbReference type="Proteomes" id="UP000321570">
    <property type="component" value="Unassembled WGS sequence"/>
</dbReference>
<feature type="region of interest" description="Disordered" evidence="3">
    <location>
        <begin position="215"/>
        <end position="270"/>
    </location>
</feature>
<dbReference type="Gene3D" id="1.10.10.60">
    <property type="entry name" value="Homeodomain-like"/>
    <property type="match status" value="1"/>
</dbReference>
<feature type="region of interest" description="Disordered" evidence="3">
    <location>
        <begin position="695"/>
        <end position="733"/>
    </location>
</feature>
<dbReference type="PANTHER" id="PTHR46770:SF1">
    <property type="entry name" value="HOMEOBOX PROTEIN ORTHOPEDIA"/>
    <property type="match status" value="1"/>
</dbReference>
<evidence type="ECO:0000256" key="2">
    <source>
        <dbReference type="RuleBase" id="RU000682"/>
    </source>
</evidence>
<feature type="compositionally biased region" description="Low complexity" evidence="3">
    <location>
        <begin position="252"/>
        <end position="262"/>
    </location>
</feature>
<dbReference type="AlphaFoldDB" id="A0A564ZEH1"/>
<feature type="compositionally biased region" description="Basic and acidic residues" evidence="3">
    <location>
        <begin position="172"/>
        <end position="182"/>
    </location>
</feature>
<gene>
    <name evidence="5" type="ORF">WMSIL1_LOCUS14724</name>
</gene>
<evidence type="ECO:0000313" key="5">
    <source>
        <dbReference type="EMBL" id="VUZ57248.1"/>
    </source>
</evidence>
<dbReference type="GO" id="GO:0005634">
    <property type="term" value="C:nucleus"/>
    <property type="evidence" value="ECO:0007669"/>
    <property type="project" value="UniProtKB-SubCell"/>
</dbReference>
<dbReference type="InterPro" id="IPR001356">
    <property type="entry name" value="HD"/>
</dbReference>
<proteinExistence type="predicted"/>
<keyword evidence="6" id="KW-1185">Reference proteome</keyword>
<feature type="compositionally biased region" description="Polar residues" evidence="3">
    <location>
        <begin position="564"/>
        <end position="579"/>
    </location>
</feature>
<feature type="region of interest" description="Disordered" evidence="3">
    <location>
        <begin position="562"/>
        <end position="604"/>
    </location>
</feature>
<organism evidence="5 6">
    <name type="scientific">Hymenolepis diminuta</name>
    <name type="common">Rat tapeworm</name>
    <dbReference type="NCBI Taxonomy" id="6216"/>
    <lineage>
        <taxon>Eukaryota</taxon>
        <taxon>Metazoa</taxon>
        <taxon>Spiralia</taxon>
        <taxon>Lophotrochozoa</taxon>
        <taxon>Platyhelminthes</taxon>
        <taxon>Cestoda</taxon>
        <taxon>Eucestoda</taxon>
        <taxon>Cyclophyllidea</taxon>
        <taxon>Hymenolepididae</taxon>
        <taxon>Hymenolepis</taxon>
    </lineage>
</organism>
<dbReference type="SUPFAM" id="SSF46689">
    <property type="entry name" value="Homeodomain-like"/>
    <property type="match status" value="1"/>
</dbReference>
<keyword evidence="1 2" id="KW-0238">DNA-binding</keyword>
<dbReference type="InterPro" id="IPR009057">
    <property type="entry name" value="Homeodomain-like_sf"/>
</dbReference>
<dbReference type="InterPro" id="IPR051895">
    <property type="entry name" value="OTP_Homeobox"/>
</dbReference>